<sequence length="293" mass="31347">MDYGYYDDDGLAGLGGERKHAAAAAAAAAAACQLECAALARHSLCDDGLGGLGGSYAPPPATYEAPDMFADDALMMGMPNDEEQQQQQQQQQQQPGDDAGLGDEADPELASALDALDAPYGQETTQGTGSQVDSRSRAASEGWGSGDDEATEDEIVDGDEDMAEQQPEEQQEPEDPAAAEAQRQNAWYKECFDAMTEAQRNRLEAYIRSNLQKKTMKKVLQELTGLTLNDRLVIAISSITKMFVGELVETARQIAAREGHSGALLPSHIRQAHAALSADGRVPHGGSRPLRLR</sequence>
<dbReference type="Gene3D" id="1.10.20.10">
    <property type="entry name" value="Histone, subunit A"/>
    <property type="match status" value="1"/>
</dbReference>
<reference evidence="8 9" key="1">
    <citation type="submission" date="2016-10" db="EMBL/GenBank/DDBJ databases">
        <authorList>
            <person name="Cai Z."/>
        </authorList>
    </citation>
    <scope>NUCLEOTIDE SEQUENCE [LARGE SCALE GENOMIC DNA]</scope>
</reference>
<dbReference type="AlphaFoldDB" id="A0A383VP07"/>
<evidence type="ECO:0000313" key="8">
    <source>
        <dbReference type="EMBL" id="SZX66901.1"/>
    </source>
</evidence>
<evidence type="ECO:0000313" key="9">
    <source>
        <dbReference type="Proteomes" id="UP000256970"/>
    </source>
</evidence>
<dbReference type="GO" id="GO:0005669">
    <property type="term" value="C:transcription factor TFIID complex"/>
    <property type="evidence" value="ECO:0007669"/>
    <property type="project" value="InterPro"/>
</dbReference>
<comment type="similarity">
    <text evidence="2">Belongs to the TAF11 family.</text>
</comment>
<dbReference type="InterPro" id="IPR045127">
    <property type="entry name" value="TAF11-like"/>
</dbReference>
<evidence type="ECO:0000256" key="4">
    <source>
        <dbReference type="ARBA" id="ARBA00023163"/>
    </source>
</evidence>
<organism evidence="8 9">
    <name type="scientific">Tetradesmus obliquus</name>
    <name type="common">Green alga</name>
    <name type="synonym">Acutodesmus obliquus</name>
    <dbReference type="NCBI Taxonomy" id="3088"/>
    <lineage>
        <taxon>Eukaryota</taxon>
        <taxon>Viridiplantae</taxon>
        <taxon>Chlorophyta</taxon>
        <taxon>core chlorophytes</taxon>
        <taxon>Chlorophyceae</taxon>
        <taxon>CS clade</taxon>
        <taxon>Sphaeropleales</taxon>
        <taxon>Scenedesmaceae</taxon>
        <taxon>Tetradesmus</taxon>
    </lineage>
</organism>
<dbReference type="Proteomes" id="UP000256970">
    <property type="component" value="Unassembled WGS sequence"/>
</dbReference>
<dbReference type="GO" id="GO:0051123">
    <property type="term" value="P:RNA polymerase II preinitiation complex assembly"/>
    <property type="evidence" value="ECO:0007669"/>
    <property type="project" value="InterPro"/>
</dbReference>
<gene>
    <name evidence="8" type="ORF">BQ4739_LOCUS7330</name>
</gene>
<proteinExistence type="inferred from homology"/>
<evidence type="ECO:0000256" key="1">
    <source>
        <dbReference type="ARBA" id="ARBA00004123"/>
    </source>
</evidence>
<evidence type="ECO:0000256" key="3">
    <source>
        <dbReference type="ARBA" id="ARBA00023015"/>
    </source>
</evidence>
<feature type="compositionally biased region" description="Low complexity" evidence="6">
    <location>
        <begin position="85"/>
        <end position="94"/>
    </location>
</feature>
<evidence type="ECO:0000256" key="5">
    <source>
        <dbReference type="ARBA" id="ARBA00023242"/>
    </source>
</evidence>
<feature type="region of interest" description="Disordered" evidence="6">
    <location>
        <begin position="120"/>
        <end position="182"/>
    </location>
</feature>
<dbReference type="EMBL" id="FNXT01000763">
    <property type="protein sequence ID" value="SZX66901.1"/>
    <property type="molecule type" value="Genomic_DNA"/>
</dbReference>
<accession>A0A383VP07</accession>
<feature type="compositionally biased region" description="Polar residues" evidence="6">
    <location>
        <begin position="122"/>
        <end position="133"/>
    </location>
</feature>
<name>A0A383VP07_TETOB</name>
<dbReference type="PANTHER" id="PTHR13218">
    <property type="entry name" value="TRANSCRIPTION INITIATION FACTOR TFIID SUBUNIT 11-RELATED"/>
    <property type="match status" value="1"/>
</dbReference>
<comment type="subcellular location">
    <subcellularLocation>
        <location evidence="1">Nucleus</location>
    </subcellularLocation>
</comment>
<keyword evidence="4" id="KW-0804">Transcription</keyword>
<keyword evidence="9" id="KW-1185">Reference proteome</keyword>
<dbReference type="GO" id="GO:0016251">
    <property type="term" value="F:RNA polymerase II general transcription initiation factor activity"/>
    <property type="evidence" value="ECO:0007669"/>
    <property type="project" value="TreeGrafter"/>
</dbReference>
<evidence type="ECO:0000259" key="7">
    <source>
        <dbReference type="Pfam" id="PF04719"/>
    </source>
</evidence>
<feature type="region of interest" description="Disordered" evidence="6">
    <location>
        <begin position="80"/>
        <end position="105"/>
    </location>
</feature>
<feature type="compositionally biased region" description="Acidic residues" evidence="6">
    <location>
        <begin position="146"/>
        <end position="177"/>
    </location>
</feature>
<keyword evidence="5" id="KW-0539">Nucleus</keyword>
<dbReference type="Pfam" id="PF04719">
    <property type="entry name" value="TAFII28"/>
    <property type="match status" value="1"/>
</dbReference>
<dbReference type="PANTHER" id="PTHR13218:SF8">
    <property type="entry name" value="TRANSCRIPTION INITIATION FACTOR TFIID SUBUNIT 11"/>
    <property type="match status" value="1"/>
</dbReference>
<dbReference type="SUPFAM" id="SSF47113">
    <property type="entry name" value="Histone-fold"/>
    <property type="match status" value="1"/>
</dbReference>
<dbReference type="STRING" id="3088.A0A383VP07"/>
<evidence type="ECO:0000256" key="6">
    <source>
        <dbReference type="SAM" id="MobiDB-lite"/>
    </source>
</evidence>
<dbReference type="InterPro" id="IPR006809">
    <property type="entry name" value="TAFII28_dom"/>
</dbReference>
<evidence type="ECO:0000256" key="2">
    <source>
        <dbReference type="ARBA" id="ARBA00009788"/>
    </source>
</evidence>
<keyword evidence="3" id="KW-0805">Transcription regulation</keyword>
<protein>
    <recommendedName>
        <fullName evidence="7">TAFII28-like protein domain-containing protein</fullName>
    </recommendedName>
</protein>
<dbReference type="GO" id="GO:0046982">
    <property type="term" value="F:protein heterodimerization activity"/>
    <property type="evidence" value="ECO:0007669"/>
    <property type="project" value="InterPro"/>
</dbReference>
<dbReference type="InterPro" id="IPR009072">
    <property type="entry name" value="Histone-fold"/>
</dbReference>
<dbReference type="CDD" id="cd08048">
    <property type="entry name" value="HFD_TAF11"/>
    <property type="match status" value="1"/>
</dbReference>
<feature type="domain" description="TAFII28-like protein" evidence="7">
    <location>
        <begin position="192"/>
        <end position="273"/>
    </location>
</feature>